<organism evidence="2 3">
    <name type="scientific">Camelus dromedarius</name>
    <name type="common">Dromedary</name>
    <name type="synonym">Arabian camel</name>
    <dbReference type="NCBI Taxonomy" id="9838"/>
    <lineage>
        <taxon>Eukaryota</taxon>
        <taxon>Metazoa</taxon>
        <taxon>Chordata</taxon>
        <taxon>Craniata</taxon>
        <taxon>Vertebrata</taxon>
        <taxon>Euteleostomi</taxon>
        <taxon>Mammalia</taxon>
        <taxon>Eutheria</taxon>
        <taxon>Laurasiatheria</taxon>
        <taxon>Artiodactyla</taxon>
        <taxon>Tylopoda</taxon>
        <taxon>Camelidae</taxon>
        <taxon>Camelus</taxon>
    </lineage>
</organism>
<name>A0A5N4C0C8_CAMDR</name>
<evidence type="ECO:0000256" key="1">
    <source>
        <dbReference type="SAM" id="MobiDB-lite"/>
    </source>
</evidence>
<proteinExistence type="predicted"/>
<protein>
    <submittedName>
        <fullName evidence="2">Uncharacterized protein</fullName>
    </submittedName>
</protein>
<dbReference type="AlphaFoldDB" id="A0A5N4C0C8"/>
<feature type="compositionally biased region" description="Low complexity" evidence="1">
    <location>
        <begin position="408"/>
        <end position="425"/>
    </location>
</feature>
<keyword evidence="3" id="KW-1185">Reference proteome</keyword>
<sequence length="625" mass="66826">MWPQVSQDTPAGTPGQRAVLLSSQVWIPWYLFAGGPNGEWGPKQFMGLSGQGRLGPGGLAWFPCWATLKTPAPLAVAGGPPNLRVGPSTASKATLALAWGKSFLALLCPSCHRWMLRGAGERERGGEIRAHGEEMPLPGATHWAVAAGIQLSCSQAHFIWGVFPKETMVEGPWRTPRPPRIDRGSRVTMLALGLETDLGHCQPSCPPPGRGMWGSKQEWVSGTLRWRGDESKSKGAAMGLGRLADGATFPSTGMKRHWKRSSWKMRTTVLASPIPSEDPRPHRTRLPGAGHGLRASRRCSGAVRRPPTFRGCTCSPKPGYKRRQKRGVQELLIVGLPRTTAAAVTRLRVLTGRAAGTSPPHPSLCASPAAQPRRHPPAPRAARPHQRPLNCPAAAAEPRASSGPDPRPCSFSRSLSRSNRLPPASTRSGRVPASARMSVCACTPLLLPPAAQTARVGLQLYRPWPLGPGGARWDPSCSSGRVSIPRAFTPPLTGPHPASPTSPAHLPLPVTTLPPLVRPSLPPDLEGRAPSPHTEVLTCGPYTHKLTPHASPQEPQNPETVPFTSQPGQFHSQLAPHPSSLHPYPELTPSPLTLWLGWGNPGSSNDDYCHQQAGLKAVPIPALSP</sequence>
<feature type="compositionally biased region" description="Polar residues" evidence="1">
    <location>
        <begin position="553"/>
        <end position="567"/>
    </location>
</feature>
<feature type="compositionally biased region" description="Basic residues" evidence="1">
    <location>
        <begin position="372"/>
        <end position="386"/>
    </location>
</feature>
<accession>A0A5N4C0C8</accession>
<dbReference type="Proteomes" id="UP000299084">
    <property type="component" value="Unassembled WGS sequence"/>
</dbReference>
<evidence type="ECO:0000313" key="2">
    <source>
        <dbReference type="EMBL" id="KAB1252321.1"/>
    </source>
</evidence>
<evidence type="ECO:0000313" key="3">
    <source>
        <dbReference type="Proteomes" id="UP000299084"/>
    </source>
</evidence>
<comment type="caution">
    <text evidence="2">The sequence shown here is derived from an EMBL/GenBank/DDBJ whole genome shotgun (WGS) entry which is preliminary data.</text>
</comment>
<feature type="region of interest" description="Disordered" evidence="1">
    <location>
        <begin position="353"/>
        <end position="433"/>
    </location>
</feature>
<dbReference type="EMBL" id="JWIN03000046">
    <property type="protein sequence ID" value="KAB1252321.1"/>
    <property type="molecule type" value="Genomic_DNA"/>
</dbReference>
<gene>
    <name evidence="2" type="ORF">Cadr_000031123</name>
</gene>
<feature type="region of interest" description="Disordered" evidence="1">
    <location>
        <begin position="272"/>
        <end position="305"/>
    </location>
</feature>
<feature type="region of interest" description="Disordered" evidence="1">
    <location>
        <begin position="544"/>
        <end position="567"/>
    </location>
</feature>
<reference evidence="2 3" key="1">
    <citation type="journal article" date="2019" name="Mol. Ecol. Resour.">
        <title>Improving Illumina assemblies with Hi-C and long reads: an example with the North African dromedary.</title>
        <authorList>
            <person name="Elbers J.P."/>
            <person name="Rogers M.F."/>
            <person name="Perelman P.L."/>
            <person name="Proskuryakova A.A."/>
            <person name="Serdyukova N.A."/>
            <person name="Johnson W.E."/>
            <person name="Horin P."/>
            <person name="Corander J."/>
            <person name="Murphy D."/>
            <person name="Burger P.A."/>
        </authorList>
    </citation>
    <scope>NUCLEOTIDE SEQUENCE [LARGE SCALE GENOMIC DNA]</scope>
    <source>
        <strain evidence="2">Drom800</strain>
        <tissue evidence="2">Blood</tissue>
    </source>
</reference>